<evidence type="ECO:0000256" key="4">
    <source>
        <dbReference type="HAMAP-Rule" id="MF_00947"/>
    </source>
</evidence>
<comment type="subcellular location">
    <subcellularLocation>
        <location evidence="4">Periplasm</location>
    </subcellularLocation>
</comment>
<keyword evidence="3 4" id="KW-0143">Chaperone</keyword>
<accession>A0A448TC59</accession>
<dbReference type="GeneID" id="30320050"/>
<dbReference type="HAMAP" id="MF_00947">
    <property type="entry name" value="HdeB"/>
    <property type="match status" value="1"/>
</dbReference>
<dbReference type="Pfam" id="PF06411">
    <property type="entry name" value="HdeA"/>
    <property type="match status" value="1"/>
</dbReference>
<organism evidence="5 6">
    <name type="scientific">Serratia fonticola</name>
    <dbReference type="NCBI Taxonomy" id="47917"/>
    <lineage>
        <taxon>Bacteria</taxon>
        <taxon>Pseudomonadati</taxon>
        <taxon>Pseudomonadota</taxon>
        <taxon>Gammaproteobacteria</taxon>
        <taxon>Enterobacterales</taxon>
        <taxon>Yersiniaceae</taxon>
        <taxon>Serratia</taxon>
    </lineage>
</organism>
<reference evidence="5 6" key="1">
    <citation type="submission" date="2018-12" db="EMBL/GenBank/DDBJ databases">
        <authorList>
            <consortium name="Pathogen Informatics"/>
        </authorList>
    </citation>
    <scope>NUCLEOTIDE SEQUENCE [LARGE SCALE GENOMIC DNA]</scope>
    <source>
        <strain evidence="5 6">NCTC13193</strain>
    </source>
</reference>
<dbReference type="AlphaFoldDB" id="A0A448TC59"/>
<evidence type="ECO:0000256" key="1">
    <source>
        <dbReference type="ARBA" id="ARBA00022729"/>
    </source>
</evidence>
<comment type="similarity">
    <text evidence="4">Belongs to the HdeB family.</text>
</comment>
<dbReference type="InterPro" id="IPR038303">
    <property type="entry name" value="HdeA/HdeB_sf"/>
</dbReference>
<comment type="function">
    <text evidence="4">Required for optimal acid stress protection, which is important for survival of enteric bacteria in the acidic environment of the host stomach. Exhibits a chaperone-like activity at acidic pH by preventing the aggregation of many different periplasmic proteins.</text>
</comment>
<dbReference type="GO" id="GO:1990451">
    <property type="term" value="P:cellular stress response to acidic pH"/>
    <property type="evidence" value="ECO:0007669"/>
    <property type="project" value="UniProtKB-UniRule"/>
</dbReference>
<gene>
    <name evidence="4 5" type="primary">hdeB</name>
    <name evidence="5" type="ORF">NCTC13193_05860</name>
</gene>
<dbReference type="Proteomes" id="UP000270487">
    <property type="component" value="Chromosome"/>
</dbReference>
<feature type="chain" id="PRO_5019593768" description="Acid stress chaperone HdeB" evidence="4">
    <location>
        <begin position="25"/>
        <end position="104"/>
    </location>
</feature>
<keyword evidence="1 4" id="KW-0732">Signal</keyword>
<evidence type="ECO:0000313" key="6">
    <source>
        <dbReference type="Proteomes" id="UP000270487"/>
    </source>
</evidence>
<evidence type="ECO:0000256" key="2">
    <source>
        <dbReference type="ARBA" id="ARBA00022764"/>
    </source>
</evidence>
<feature type="signal peptide" evidence="4">
    <location>
        <begin position="1"/>
        <end position="24"/>
    </location>
</feature>
<evidence type="ECO:0000313" key="5">
    <source>
        <dbReference type="EMBL" id="VEI77504.1"/>
    </source>
</evidence>
<dbReference type="GO" id="GO:0042597">
    <property type="term" value="C:periplasmic space"/>
    <property type="evidence" value="ECO:0007669"/>
    <property type="project" value="UniProtKB-SubCell"/>
</dbReference>
<dbReference type="RefSeq" id="WP_024484677.1">
    <property type="nucleotide sequence ID" value="NZ_CAMFLQ010000034.1"/>
</dbReference>
<dbReference type="EMBL" id="LR134492">
    <property type="protein sequence ID" value="VEI77504.1"/>
    <property type="molecule type" value="Genomic_DNA"/>
</dbReference>
<dbReference type="InterPro" id="IPR010486">
    <property type="entry name" value="HNS-dep_expression_A/B"/>
</dbReference>
<proteinExistence type="inferred from homology"/>
<dbReference type="GO" id="GO:0051082">
    <property type="term" value="F:unfolded protein binding"/>
    <property type="evidence" value="ECO:0007669"/>
    <property type="project" value="InterPro"/>
</dbReference>
<dbReference type="Gene3D" id="1.10.890.10">
    <property type="entry name" value="HNS-dependent expression A"/>
    <property type="match status" value="1"/>
</dbReference>
<sequence precursor="true">MTKFTKKILIASALIVASINVANAETTGKTTPQDMTCKEFIDLNPKAMTPVAFWVVNKDNVYQQGDYVDWNEVETIYVPQVIKACKQKPESKLEEFKQWINEIK</sequence>
<evidence type="ECO:0000256" key="3">
    <source>
        <dbReference type="ARBA" id="ARBA00023186"/>
    </source>
</evidence>
<protein>
    <recommendedName>
        <fullName evidence="4">Acid stress chaperone HdeB</fullName>
    </recommendedName>
</protein>
<name>A0A448TC59_SERFO</name>
<keyword evidence="2 4" id="KW-0574">Periplasm</keyword>
<dbReference type="NCBIfam" id="NF008599">
    <property type="entry name" value="PRK11566.1"/>
    <property type="match status" value="1"/>
</dbReference>
<dbReference type="InterPro" id="IPR028623">
    <property type="entry name" value="HdeB"/>
</dbReference>